<evidence type="ECO:0000313" key="13">
    <source>
        <dbReference type="EMBL" id="AEH63243.1"/>
    </source>
</evidence>
<gene>
    <name evidence="13" type="ordered locus">Zmob_1423</name>
</gene>
<feature type="region of interest" description="Disordered" evidence="10">
    <location>
        <begin position="119"/>
        <end position="158"/>
    </location>
</feature>
<reference evidence="13 14" key="1">
    <citation type="journal article" date="2011" name="J. Bacteriol.">
        <title>Genome sequence of the ethanol-producing Zymomonas mobilis subsp. mobilis lectotype strain ATCC 10988.</title>
        <authorList>
            <person name="Pappas K.M."/>
            <person name="Kouvelis V.N."/>
            <person name="Saunders E."/>
            <person name="Brettin T.S."/>
            <person name="Bruce D."/>
            <person name="Detter C."/>
            <person name="Balakireva M."/>
            <person name="Han C.S."/>
            <person name="Savvakis G."/>
            <person name="Kyrpides N.C."/>
            <person name="Typas M.A."/>
        </authorList>
    </citation>
    <scope>NUCLEOTIDE SEQUENCE [LARGE SCALE GENOMIC DNA]</scope>
    <source>
        <strain evidence="14">ATCC 10988 / DSM 424 / CCUG 17860 / LMG 404 / NCIMB 8938 / NRRL B-806 / ZM1</strain>
    </source>
</reference>
<evidence type="ECO:0000256" key="2">
    <source>
        <dbReference type="ARBA" id="ARBA00006555"/>
    </source>
</evidence>
<keyword evidence="9 11" id="KW-0472">Membrane</keyword>
<comment type="similarity">
    <text evidence="2">Belongs to the TonB family.</text>
</comment>
<dbReference type="NCBIfam" id="TIGR01352">
    <property type="entry name" value="tonB_Cterm"/>
    <property type="match status" value="1"/>
</dbReference>
<dbReference type="GeneID" id="79904956"/>
<sequence>MAYADQQPMSRRKIVAIGLVVVVHIILIYGMVSGLAVKVYKHATTDLKVFDVKTPPPPPKPPEPPKKEQPKIVQKPTPQPKQTTPPQIVTPPVKVDVPHVEAPAVQTVTSQPVAPMTALAGPIGKGPIGPPSEGKPDGNGQSGGVATAARPHGDQTQWVTQDDYPSRAMRDGKSGTTAIAFTIGTDGRVSQCHVTSSSGTPELDEATCKYFTMRARYYPAKSTSGDPVVSSGVQRIIWRIPDD</sequence>
<evidence type="ECO:0000256" key="3">
    <source>
        <dbReference type="ARBA" id="ARBA00022448"/>
    </source>
</evidence>
<dbReference type="AlphaFoldDB" id="A0A0H3G3A8"/>
<dbReference type="InterPro" id="IPR051045">
    <property type="entry name" value="TonB-dependent_transducer"/>
</dbReference>
<evidence type="ECO:0000256" key="8">
    <source>
        <dbReference type="ARBA" id="ARBA00022989"/>
    </source>
</evidence>
<evidence type="ECO:0000256" key="6">
    <source>
        <dbReference type="ARBA" id="ARBA00022692"/>
    </source>
</evidence>
<evidence type="ECO:0000256" key="7">
    <source>
        <dbReference type="ARBA" id="ARBA00022927"/>
    </source>
</evidence>
<dbReference type="SUPFAM" id="SSF74653">
    <property type="entry name" value="TolA/TonB C-terminal domain"/>
    <property type="match status" value="1"/>
</dbReference>
<evidence type="ECO:0000313" key="14">
    <source>
        <dbReference type="Proteomes" id="UP000001494"/>
    </source>
</evidence>
<name>A0A0H3G3A8_ZYMMA</name>
<evidence type="ECO:0000256" key="11">
    <source>
        <dbReference type="SAM" id="Phobius"/>
    </source>
</evidence>
<comment type="subcellular location">
    <subcellularLocation>
        <location evidence="1">Cell inner membrane</location>
        <topology evidence="1">Single-pass membrane protein</topology>
        <orientation evidence="1">Periplasmic side</orientation>
    </subcellularLocation>
</comment>
<keyword evidence="8 11" id="KW-1133">Transmembrane helix</keyword>
<proteinExistence type="inferred from homology"/>
<dbReference type="PROSITE" id="PS52015">
    <property type="entry name" value="TONB_CTD"/>
    <property type="match status" value="1"/>
</dbReference>
<keyword evidence="4" id="KW-1003">Cell membrane</keyword>
<evidence type="ECO:0000256" key="9">
    <source>
        <dbReference type="ARBA" id="ARBA00023136"/>
    </source>
</evidence>
<dbReference type="Gene3D" id="3.30.1150.10">
    <property type="match status" value="1"/>
</dbReference>
<feature type="domain" description="TonB C-terminal" evidence="12">
    <location>
        <begin position="149"/>
        <end position="243"/>
    </location>
</feature>
<dbReference type="Pfam" id="PF03544">
    <property type="entry name" value="TonB_C"/>
    <property type="match status" value="1"/>
</dbReference>
<dbReference type="PANTHER" id="PTHR33446">
    <property type="entry name" value="PROTEIN TONB-RELATED"/>
    <property type="match status" value="1"/>
</dbReference>
<dbReference type="OrthoDB" id="7585155at2"/>
<dbReference type="KEGG" id="zmm:Zmob_1423"/>
<evidence type="ECO:0000256" key="4">
    <source>
        <dbReference type="ARBA" id="ARBA00022475"/>
    </source>
</evidence>
<feature type="compositionally biased region" description="Low complexity" evidence="10">
    <location>
        <begin position="71"/>
        <end position="92"/>
    </location>
</feature>
<protein>
    <submittedName>
        <fullName evidence="13">TonB family protein</fullName>
    </submittedName>
</protein>
<keyword evidence="7" id="KW-0653">Protein transport</keyword>
<evidence type="ECO:0000259" key="12">
    <source>
        <dbReference type="PROSITE" id="PS52015"/>
    </source>
</evidence>
<dbReference type="GO" id="GO:0055085">
    <property type="term" value="P:transmembrane transport"/>
    <property type="evidence" value="ECO:0007669"/>
    <property type="project" value="InterPro"/>
</dbReference>
<keyword evidence="3" id="KW-0813">Transport</keyword>
<keyword evidence="5" id="KW-0997">Cell inner membrane</keyword>
<evidence type="ECO:0000256" key="10">
    <source>
        <dbReference type="SAM" id="MobiDB-lite"/>
    </source>
</evidence>
<dbReference type="EMBL" id="CP002850">
    <property type="protein sequence ID" value="AEH63243.1"/>
    <property type="molecule type" value="Genomic_DNA"/>
</dbReference>
<dbReference type="GO" id="GO:0015031">
    <property type="term" value="P:protein transport"/>
    <property type="evidence" value="ECO:0007669"/>
    <property type="project" value="UniProtKB-KW"/>
</dbReference>
<dbReference type="GO" id="GO:0005886">
    <property type="term" value="C:plasma membrane"/>
    <property type="evidence" value="ECO:0007669"/>
    <property type="project" value="UniProtKB-SubCell"/>
</dbReference>
<dbReference type="InterPro" id="IPR006260">
    <property type="entry name" value="TonB/TolA_C"/>
</dbReference>
<feature type="transmembrane region" description="Helical" evidence="11">
    <location>
        <begin position="14"/>
        <end position="37"/>
    </location>
</feature>
<dbReference type="RefSeq" id="WP_014501056.1">
    <property type="nucleotide sequence ID" value="NC_017262.1"/>
</dbReference>
<accession>A0A0H3G3A8</accession>
<dbReference type="HOGENOM" id="CLU_076057_5_2_5"/>
<keyword evidence="6 11" id="KW-0812">Transmembrane</keyword>
<feature type="region of interest" description="Disordered" evidence="10">
    <location>
        <begin position="49"/>
        <end position="92"/>
    </location>
</feature>
<dbReference type="Proteomes" id="UP000001494">
    <property type="component" value="Chromosome"/>
</dbReference>
<dbReference type="eggNOG" id="COG0810">
    <property type="taxonomic scope" value="Bacteria"/>
</dbReference>
<evidence type="ECO:0000256" key="5">
    <source>
        <dbReference type="ARBA" id="ARBA00022519"/>
    </source>
</evidence>
<organism evidence="13 14">
    <name type="scientific">Zymomonas mobilis subsp. mobilis (strain ATCC 10988 / DSM 424 / LMG 404 / NCIMB 8938 / NRRL B-806 / ZM1)</name>
    <dbReference type="NCBI Taxonomy" id="555217"/>
    <lineage>
        <taxon>Bacteria</taxon>
        <taxon>Pseudomonadati</taxon>
        <taxon>Pseudomonadota</taxon>
        <taxon>Alphaproteobacteria</taxon>
        <taxon>Sphingomonadales</taxon>
        <taxon>Zymomonadaceae</taxon>
        <taxon>Zymomonas</taxon>
    </lineage>
</organism>
<dbReference type="InterPro" id="IPR037682">
    <property type="entry name" value="TonB_C"/>
</dbReference>
<evidence type="ECO:0000256" key="1">
    <source>
        <dbReference type="ARBA" id="ARBA00004383"/>
    </source>
</evidence>